<comment type="subcellular location">
    <subcellularLocation>
        <location evidence="1">Nucleus</location>
    </subcellularLocation>
</comment>
<proteinExistence type="predicted"/>
<keyword evidence="4" id="KW-0804">Transcription</keyword>
<evidence type="ECO:0000256" key="1">
    <source>
        <dbReference type="ARBA" id="ARBA00004123"/>
    </source>
</evidence>
<dbReference type="OrthoDB" id="1211233at2759"/>
<dbReference type="EMBL" id="AWUE01019887">
    <property type="protein sequence ID" value="OMO71105.1"/>
    <property type="molecule type" value="Genomic_DNA"/>
</dbReference>
<dbReference type="AlphaFoldDB" id="A0A1R3HL46"/>
<dbReference type="SUPFAM" id="SSF101936">
    <property type="entry name" value="DNA-binding pseudobarrel domain"/>
    <property type="match status" value="3"/>
</dbReference>
<evidence type="ECO:0000313" key="8">
    <source>
        <dbReference type="Proteomes" id="UP000187203"/>
    </source>
</evidence>
<dbReference type="PANTHER" id="PTHR31391:SF143">
    <property type="entry name" value="B3 DNA-BINDING DOMAIN PROTEIN"/>
    <property type="match status" value="1"/>
</dbReference>
<keyword evidence="5" id="KW-0539">Nucleus</keyword>
<dbReference type="Gene3D" id="2.40.330.10">
    <property type="entry name" value="DNA-binding pseudobarrel domain"/>
    <property type="match status" value="3"/>
</dbReference>
<dbReference type="InterPro" id="IPR044837">
    <property type="entry name" value="REM16-like"/>
</dbReference>
<dbReference type="GO" id="GO:0003677">
    <property type="term" value="F:DNA binding"/>
    <property type="evidence" value="ECO:0007669"/>
    <property type="project" value="UniProtKB-KW"/>
</dbReference>
<evidence type="ECO:0000259" key="6">
    <source>
        <dbReference type="PROSITE" id="PS50863"/>
    </source>
</evidence>
<dbReference type="Proteomes" id="UP000187203">
    <property type="component" value="Unassembled WGS sequence"/>
</dbReference>
<accession>A0A1R3HL46</accession>
<comment type="caution">
    <text evidence="7">The sequence shown here is derived from an EMBL/GenBank/DDBJ whole genome shotgun (WGS) entry which is preliminary data.</text>
</comment>
<dbReference type="SMART" id="SM01019">
    <property type="entry name" value="B3"/>
    <property type="match status" value="3"/>
</dbReference>
<dbReference type="CDD" id="cd10017">
    <property type="entry name" value="B3_DNA"/>
    <property type="match status" value="3"/>
</dbReference>
<evidence type="ECO:0000256" key="2">
    <source>
        <dbReference type="ARBA" id="ARBA00023015"/>
    </source>
</evidence>
<gene>
    <name evidence="7" type="ORF">COLO4_28383</name>
</gene>
<dbReference type="SMR" id="A0A1R3HL46"/>
<keyword evidence="8" id="KW-1185">Reference proteome</keyword>
<evidence type="ECO:0000313" key="7">
    <source>
        <dbReference type="EMBL" id="OMO71105.1"/>
    </source>
</evidence>
<evidence type="ECO:0000256" key="5">
    <source>
        <dbReference type="ARBA" id="ARBA00023242"/>
    </source>
</evidence>
<dbReference type="InterPro" id="IPR015300">
    <property type="entry name" value="DNA-bd_pseudobarrel_sf"/>
</dbReference>
<dbReference type="GO" id="GO:0005634">
    <property type="term" value="C:nucleus"/>
    <property type="evidence" value="ECO:0007669"/>
    <property type="project" value="UniProtKB-SubCell"/>
</dbReference>
<name>A0A1R3HL46_9ROSI</name>
<feature type="domain" description="TF-B3" evidence="6">
    <location>
        <begin position="346"/>
        <end position="411"/>
    </location>
</feature>
<dbReference type="PANTHER" id="PTHR31391">
    <property type="entry name" value="B3 DOMAIN-CONTAINING PROTEIN OS11G0197600-RELATED"/>
    <property type="match status" value="1"/>
</dbReference>
<feature type="domain" description="TF-B3" evidence="6">
    <location>
        <begin position="12"/>
        <end position="110"/>
    </location>
</feature>
<dbReference type="PROSITE" id="PS50863">
    <property type="entry name" value="B3"/>
    <property type="match status" value="3"/>
</dbReference>
<evidence type="ECO:0000256" key="4">
    <source>
        <dbReference type="ARBA" id="ARBA00023163"/>
    </source>
</evidence>
<reference evidence="8" key="1">
    <citation type="submission" date="2013-09" db="EMBL/GenBank/DDBJ databases">
        <title>Corchorus olitorius genome sequencing.</title>
        <authorList>
            <person name="Alam M."/>
            <person name="Haque M.S."/>
            <person name="Islam M.S."/>
            <person name="Emdad E.M."/>
            <person name="Islam M.M."/>
            <person name="Ahmed B."/>
            <person name="Halim A."/>
            <person name="Hossen Q.M.M."/>
            <person name="Hossain M.Z."/>
            <person name="Ahmed R."/>
            <person name="Khan M.M."/>
            <person name="Islam R."/>
            <person name="Rashid M.M."/>
            <person name="Khan S.A."/>
            <person name="Rahman M.S."/>
            <person name="Alam M."/>
            <person name="Yahiya A.S."/>
            <person name="Khan M.S."/>
            <person name="Azam M.S."/>
            <person name="Haque T."/>
            <person name="Lashkar M.Z.H."/>
            <person name="Akhand A.I."/>
            <person name="Morshed G."/>
            <person name="Roy S."/>
            <person name="Uddin K.S."/>
            <person name="Rabeya T."/>
            <person name="Hossain A.S."/>
            <person name="Chowdhury A."/>
            <person name="Snigdha A.R."/>
            <person name="Mortoza M.S."/>
            <person name="Matin S.A."/>
            <person name="Hoque S.M.E."/>
            <person name="Islam M.K."/>
            <person name="Roy D.K."/>
            <person name="Haider R."/>
            <person name="Moosa M.M."/>
            <person name="Elias S.M."/>
            <person name="Hasan A.M."/>
            <person name="Jahan S."/>
            <person name="Shafiuddin M."/>
            <person name="Mahmood N."/>
            <person name="Shommy N.S."/>
        </authorList>
    </citation>
    <scope>NUCLEOTIDE SEQUENCE [LARGE SCALE GENOMIC DNA]</scope>
    <source>
        <strain evidence="8">cv. O-4</strain>
    </source>
</reference>
<keyword evidence="2" id="KW-0805">Transcription regulation</keyword>
<dbReference type="InterPro" id="IPR003340">
    <property type="entry name" value="B3_DNA-bd"/>
</dbReference>
<feature type="domain" description="TF-B3" evidence="6">
    <location>
        <begin position="139"/>
        <end position="216"/>
    </location>
</feature>
<protein>
    <recommendedName>
        <fullName evidence="6">TF-B3 domain-containing protein</fullName>
    </recommendedName>
</protein>
<sequence>MAANQVNEPIQFEKIMTPAMLRVNSWLNPGRNFLEAVPMTTSQICNFLRRERSGYVWEVHLMWHHNLLVFRTGWPAFARAMRLRSGDLCTFTFVERDEDGVVIIHAERTPSRDLKKREPSPPKIRKIVKWGEGDREETLPSHIFREQRRNMPSSLFVQDRKGSKWPVKFEIRRNSICYLTEGWSEFWDAHHIKGGDFICFEFDYRDTLKCRIYCRCTKEADDYESDGRHLVNPHPPGFFKEVNGPAPETGQGQNVDNLASSSRETITPRTADVDLGVPTRCKSLNQAPKGTPSLLFPDPCIPDAVRAFRSTNPHWIRLMKHRYIDAFPIVNFLNKVSSKLPSGRGTITLYVAGQQHSKSWEVNCINEPGHFIGFAGGWGAFVRDNGLKIGDCCVFEVIADRKMRISIFPFK</sequence>
<organism evidence="7 8">
    <name type="scientific">Corchorus olitorius</name>
    <dbReference type="NCBI Taxonomy" id="93759"/>
    <lineage>
        <taxon>Eukaryota</taxon>
        <taxon>Viridiplantae</taxon>
        <taxon>Streptophyta</taxon>
        <taxon>Embryophyta</taxon>
        <taxon>Tracheophyta</taxon>
        <taxon>Spermatophyta</taxon>
        <taxon>Magnoliopsida</taxon>
        <taxon>eudicotyledons</taxon>
        <taxon>Gunneridae</taxon>
        <taxon>Pentapetalae</taxon>
        <taxon>rosids</taxon>
        <taxon>malvids</taxon>
        <taxon>Malvales</taxon>
        <taxon>Malvaceae</taxon>
        <taxon>Grewioideae</taxon>
        <taxon>Apeibeae</taxon>
        <taxon>Corchorus</taxon>
    </lineage>
</organism>
<keyword evidence="3" id="KW-0238">DNA-binding</keyword>
<dbReference type="Pfam" id="PF02362">
    <property type="entry name" value="B3"/>
    <property type="match status" value="3"/>
</dbReference>
<evidence type="ECO:0000256" key="3">
    <source>
        <dbReference type="ARBA" id="ARBA00023125"/>
    </source>
</evidence>